<name>A0A0A0LFW1_CUCSA</name>
<organism evidence="1 2">
    <name type="scientific">Cucumis sativus</name>
    <name type="common">Cucumber</name>
    <dbReference type="NCBI Taxonomy" id="3659"/>
    <lineage>
        <taxon>Eukaryota</taxon>
        <taxon>Viridiplantae</taxon>
        <taxon>Streptophyta</taxon>
        <taxon>Embryophyta</taxon>
        <taxon>Tracheophyta</taxon>
        <taxon>Spermatophyta</taxon>
        <taxon>Magnoliopsida</taxon>
        <taxon>eudicotyledons</taxon>
        <taxon>Gunneridae</taxon>
        <taxon>Pentapetalae</taxon>
        <taxon>rosids</taxon>
        <taxon>fabids</taxon>
        <taxon>Cucurbitales</taxon>
        <taxon>Cucurbitaceae</taxon>
        <taxon>Benincaseae</taxon>
        <taxon>Cucumis</taxon>
    </lineage>
</organism>
<dbReference type="Gramene" id="KGN60628">
    <property type="protein sequence ID" value="KGN60628"/>
    <property type="gene ID" value="Csa_2G004770"/>
</dbReference>
<dbReference type="AlphaFoldDB" id="A0A0A0LFW1"/>
<keyword evidence="2" id="KW-1185">Reference proteome</keyword>
<reference evidence="1 2" key="3">
    <citation type="journal article" date="2010" name="BMC Genomics">
        <title>Transcriptome sequencing and comparative analysis of cucumber flowers with different sex types.</title>
        <authorList>
            <person name="Guo S."/>
            <person name="Zheng Y."/>
            <person name="Joung J.G."/>
            <person name="Liu S."/>
            <person name="Zhang Z."/>
            <person name="Crasta O.R."/>
            <person name="Sobral B.W."/>
            <person name="Xu Y."/>
            <person name="Huang S."/>
            <person name="Fei Z."/>
        </authorList>
    </citation>
    <scope>NUCLEOTIDE SEQUENCE [LARGE SCALE GENOMIC DNA]</scope>
    <source>
        <strain evidence="2">cv. 9930</strain>
    </source>
</reference>
<dbReference type="EMBL" id="CM002923">
    <property type="protein sequence ID" value="KGN60628.1"/>
    <property type="molecule type" value="Genomic_DNA"/>
</dbReference>
<evidence type="ECO:0000313" key="1">
    <source>
        <dbReference type="EMBL" id="KGN60628.1"/>
    </source>
</evidence>
<protein>
    <submittedName>
        <fullName evidence="1">Uncharacterized protein</fullName>
    </submittedName>
</protein>
<evidence type="ECO:0000313" key="2">
    <source>
        <dbReference type="Proteomes" id="UP000029981"/>
    </source>
</evidence>
<accession>A0A0A0LFW1</accession>
<gene>
    <name evidence="1" type="ORF">Csa_2G004770</name>
</gene>
<proteinExistence type="predicted"/>
<sequence>MLPAPVQLNLQNSLGNFVEHLPSKKNKAVKLRSPVPAPVYDHFITIGQPDIQTGKSLAASEKSTEFCRLDSETGYVKTRDNRFPWAYGFSAT</sequence>
<reference evidence="1 2" key="2">
    <citation type="journal article" date="2009" name="PLoS ONE">
        <title>An integrated genetic and cytogenetic map of the cucumber genome.</title>
        <authorList>
            <person name="Ren Y."/>
            <person name="Zhang Z."/>
            <person name="Liu J."/>
            <person name="Staub J.E."/>
            <person name="Han Y."/>
            <person name="Cheng Z."/>
            <person name="Li X."/>
            <person name="Lu J."/>
            <person name="Miao H."/>
            <person name="Kang H."/>
            <person name="Xie B."/>
            <person name="Gu X."/>
            <person name="Wang X."/>
            <person name="Du Y."/>
            <person name="Jin W."/>
            <person name="Huang S."/>
        </authorList>
    </citation>
    <scope>NUCLEOTIDE SEQUENCE [LARGE SCALE GENOMIC DNA]</scope>
    <source>
        <strain evidence="2">cv. 9930</strain>
    </source>
</reference>
<reference evidence="1 2" key="1">
    <citation type="journal article" date="2009" name="Nat. Genet.">
        <title>The genome of the cucumber, Cucumis sativus L.</title>
        <authorList>
            <person name="Huang S."/>
            <person name="Li R."/>
            <person name="Zhang Z."/>
            <person name="Li L."/>
            <person name="Gu X."/>
            <person name="Fan W."/>
            <person name="Lucas W.J."/>
            <person name="Wang X."/>
            <person name="Xie B."/>
            <person name="Ni P."/>
            <person name="Ren Y."/>
            <person name="Zhu H."/>
            <person name="Li J."/>
            <person name="Lin K."/>
            <person name="Jin W."/>
            <person name="Fei Z."/>
            <person name="Li G."/>
            <person name="Staub J."/>
            <person name="Kilian A."/>
            <person name="van der Vossen E.A."/>
            <person name="Wu Y."/>
            <person name="Guo J."/>
            <person name="He J."/>
            <person name="Jia Z."/>
            <person name="Ren Y."/>
            <person name="Tian G."/>
            <person name="Lu Y."/>
            <person name="Ruan J."/>
            <person name="Qian W."/>
            <person name="Wang M."/>
            <person name="Huang Q."/>
            <person name="Li B."/>
            <person name="Xuan Z."/>
            <person name="Cao J."/>
            <person name="Asan"/>
            <person name="Wu Z."/>
            <person name="Zhang J."/>
            <person name="Cai Q."/>
            <person name="Bai Y."/>
            <person name="Zhao B."/>
            <person name="Han Y."/>
            <person name="Li Y."/>
            <person name="Li X."/>
            <person name="Wang S."/>
            <person name="Shi Q."/>
            <person name="Liu S."/>
            <person name="Cho W.K."/>
            <person name="Kim J.Y."/>
            <person name="Xu Y."/>
            <person name="Heller-Uszynska K."/>
            <person name="Miao H."/>
            <person name="Cheng Z."/>
            <person name="Zhang S."/>
            <person name="Wu J."/>
            <person name="Yang Y."/>
            <person name="Kang H."/>
            <person name="Li M."/>
            <person name="Liang H."/>
            <person name="Ren X."/>
            <person name="Shi Z."/>
            <person name="Wen M."/>
            <person name="Jian M."/>
            <person name="Yang H."/>
            <person name="Zhang G."/>
            <person name="Yang Z."/>
            <person name="Chen R."/>
            <person name="Liu S."/>
            <person name="Li J."/>
            <person name="Ma L."/>
            <person name="Liu H."/>
            <person name="Zhou Y."/>
            <person name="Zhao J."/>
            <person name="Fang X."/>
            <person name="Li G."/>
            <person name="Fang L."/>
            <person name="Li Y."/>
            <person name="Liu D."/>
            <person name="Zheng H."/>
            <person name="Zhang Y."/>
            <person name="Qin N."/>
            <person name="Li Z."/>
            <person name="Yang G."/>
            <person name="Yang S."/>
            <person name="Bolund L."/>
            <person name="Kristiansen K."/>
            <person name="Zheng H."/>
            <person name="Li S."/>
            <person name="Zhang X."/>
            <person name="Yang H."/>
            <person name="Wang J."/>
            <person name="Sun R."/>
            <person name="Zhang B."/>
            <person name="Jiang S."/>
            <person name="Wang J."/>
            <person name="Du Y."/>
            <person name="Li S."/>
        </authorList>
    </citation>
    <scope>NUCLEOTIDE SEQUENCE [LARGE SCALE GENOMIC DNA]</scope>
    <source>
        <strain evidence="2">cv. 9930</strain>
    </source>
</reference>
<reference evidence="1 2" key="4">
    <citation type="journal article" date="2011" name="BMC Genomics">
        <title>RNA-Seq improves annotation of protein-coding genes in the cucumber genome.</title>
        <authorList>
            <person name="Li Z."/>
            <person name="Zhang Z."/>
            <person name="Yan P."/>
            <person name="Huang S."/>
            <person name="Fei Z."/>
            <person name="Lin K."/>
        </authorList>
    </citation>
    <scope>NUCLEOTIDE SEQUENCE [LARGE SCALE GENOMIC DNA]</scope>
    <source>
        <strain evidence="2">cv. 9930</strain>
    </source>
</reference>
<dbReference type="Proteomes" id="UP000029981">
    <property type="component" value="Chromosome 2"/>
</dbReference>